<evidence type="ECO:0000313" key="8">
    <source>
        <dbReference type="EMBL" id="KAK6154928.1"/>
    </source>
</evidence>
<keyword evidence="3" id="KW-0221">Differentiation</keyword>
<evidence type="ECO:0000256" key="7">
    <source>
        <dbReference type="SAM" id="MobiDB-lite"/>
    </source>
</evidence>
<keyword evidence="5" id="KW-0287">Flowering</keyword>
<keyword evidence="2" id="KW-0217">Developmental protein</keyword>
<sequence>MASRGRVPPPHLHRPLPGPGVVHPDPYASAVRPPFGGFPPFEMLSPPEVMAQKLSAQHIEIEKLATENRRLASTHGTLRQDLATAKHDLQLIHAHISDVKSEKEQQMRGIIDKMSTMESELAAAESIKKELQQARAEAQSLLAARQELISKVQQLTRDLHMAHSEAQQIPPLMAELDSLRQEYQHCRATYDYEKKLYNDHLESLQVMEKNYMAMSREVEKLRAELTNSASFDPRTGIDHLQIHVRAPGQAPLMGGGSGGGPAGVAGPGGNSPHVLAQSAPYGSGTTRDASRGPVYGAPRGTGYDPHRVPAGANYDAPKGHTGPGYDAQKVQTGPSYDSQRGPTGPGYDARKGPVYDGQSAPTYDSQRGSTGDEVQRGANYDTQKGTVGPQGQVPMNNVPYASTPSNRAGSGYESVPRGGNPVRR</sequence>
<gene>
    <name evidence="8" type="ORF">DH2020_009176</name>
</gene>
<evidence type="ECO:0000256" key="5">
    <source>
        <dbReference type="ARBA" id="ARBA00023089"/>
    </source>
</evidence>
<comment type="similarity">
    <text evidence="1">Belongs to the FLX family.</text>
</comment>
<feature type="compositionally biased region" description="Polar residues" evidence="7">
    <location>
        <begin position="393"/>
        <end position="408"/>
    </location>
</feature>
<reference evidence="8 9" key="1">
    <citation type="journal article" date="2021" name="Comput. Struct. Biotechnol. J.">
        <title>De novo genome assembly of the potent medicinal plant Rehmannia glutinosa using nanopore technology.</title>
        <authorList>
            <person name="Ma L."/>
            <person name="Dong C."/>
            <person name="Song C."/>
            <person name="Wang X."/>
            <person name="Zheng X."/>
            <person name="Niu Y."/>
            <person name="Chen S."/>
            <person name="Feng W."/>
        </authorList>
    </citation>
    <scope>NUCLEOTIDE SEQUENCE [LARGE SCALE GENOMIC DNA]</scope>
    <source>
        <strain evidence="8">DH-2019</strain>
    </source>
</reference>
<evidence type="ECO:0000256" key="1">
    <source>
        <dbReference type="ARBA" id="ARBA00005405"/>
    </source>
</evidence>
<evidence type="ECO:0000313" key="9">
    <source>
        <dbReference type="Proteomes" id="UP001318860"/>
    </source>
</evidence>
<keyword evidence="4 6" id="KW-0175">Coiled coil</keyword>
<feature type="compositionally biased region" description="Polar residues" evidence="7">
    <location>
        <begin position="359"/>
        <end position="369"/>
    </location>
</feature>
<feature type="compositionally biased region" description="Gly residues" evidence="7">
    <location>
        <begin position="253"/>
        <end position="269"/>
    </location>
</feature>
<feature type="compositionally biased region" description="Polar residues" evidence="7">
    <location>
        <begin position="329"/>
        <end position="341"/>
    </location>
</feature>
<evidence type="ECO:0000256" key="3">
    <source>
        <dbReference type="ARBA" id="ARBA00022782"/>
    </source>
</evidence>
<feature type="region of interest" description="Disordered" evidence="7">
    <location>
        <begin position="248"/>
        <end position="424"/>
    </location>
</feature>
<feature type="coiled-coil region" evidence="6">
    <location>
        <begin position="114"/>
        <end position="158"/>
    </location>
</feature>
<name>A0ABR0X5J5_REHGL</name>
<dbReference type="Proteomes" id="UP001318860">
    <property type="component" value="Unassembled WGS sequence"/>
</dbReference>
<protein>
    <recommendedName>
        <fullName evidence="10">Protein FLX-like 2</fullName>
    </recommendedName>
</protein>
<keyword evidence="9" id="KW-1185">Reference proteome</keyword>
<evidence type="ECO:0000256" key="6">
    <source>
        <dbReference type="SAM" id="Coils"/>
    </source>
</evidence>
<dbReference type="InterPro" id="IPR040353">
    <property type="entry name" value="FLX/FLX-like"/>
</dbReference>
<accession>A0ABR0X5J5</accession>
<dbReference type="EMBL" id="JABTTQ020000005">
    <property type="protein sequence ID" value="KAK6154928.1"/>
    <property type="molecule type" value="Genomic_DNA"/>
</dbReference>
<organism evidence="8 9">
    <name type="scientific">Rehmannia glutinosa</name>
    <name type="common">Chinese foxglove</name>
    <dbReference type="NCBI Taxonomy" id="99300"/>
    <lineage>
        <taxon>Eukaryota</taxon>
        <taxon>Viridiplantae</taxon>
        <taxon>Streptophyta</taxon>
        <taxon>Embryophyta</taxon>
        <taxon>Tracheophyta</taxon>
        <taxon>Spermatophyta</taxon>
        <taxon>Magnoliopsida</taxon>
        <taxon>eudicotyledons</taxon>
        <taxon>Gunneridae</taxon>
        <taxon>Pentapetalae</taxon>
        <taxon>asterids</taxon>
        <taxon>lamiids</taxon>
        <taxon>Lamiales</taxon>
        <taxon>Orobanchaceae</taxon>
        <taxon>Rehmannieae</taxon>
        <taxon>Rehmannia</taxon>
    </lineage>
</organism>
<comment type="caution">
    <text evidence="8">The sequence shown here is derived from an EMBL/GenBank/DDBJ whole genome shotgun (WGS) entry which is preliminary data.</text>
</comment>
<proteinExistence type="inferred from homology"/>
<dbReference type="PANTHER" id="PTHR33405:SF4">
    <property type="entry name" value="PROTEIN FLX-LIKE 2"/>
    <property type="match status" value="1"/>
</dbReference>
<evidence type="ECO:0008006" key="10">
    <source>
        <dbReference type="Google" id="ProtNLM"/>
    </source>
</evidence>
<dbReference type="PANTHER" id="PTHR33405">
    <property type="entry name" value="PROTEIN FLX-LIKE 2"/>
    <property type="match status" value="1"/>
</dbReference>
<evidence type="ECO:0000256" key="2">
    <source>
        <dbReference type="ARBA" id="ARBA00022473"/>
    </source>
</evidence>
<feature type="region of interest" description="Disordered" evidence="7">
    <location>
        <begin position="1"/>
        <end position="25"/>
    </location>
</feature>
<evidence type="ECO:0000256" key="4">
    <source>
        <dbReference type="ARBA" id="ARBA00023054"/>
    </source>
</evidence>